<reference evidence="11 12" key="1">
    <citation type="submission" date="2018-04" db="EMBL/GenBank/DDBJ databases">
        <authorList>
            <person name="Vogel A."/>
        </authorList>
    </citation>
    <scope>NUCLEOTIDE SEQUENCE [LARGE SCALE GENOMIC DNA]</scope>
</reference>
<dbReference type="GO" id="GO:0006396">
    <property type="term" value="P:RNA processing"/>
    <property type="evidence" value="ECO:0007669"/>
    <property type="project" value="InterPro"/>
</dbReference>
<dbReference type="Proteomes" id="UP000595140">
    <property type="component" value="Unassembled WGS sequence"/>
</dbReference>
<gene>
    <name evidence="11" type="ORF">CCAM_LOCUS26436</name>
</gene>
<dbReference type="InterPro" id="IPR014886">
    <property type="entry name" value="La_xRRM"/>
</dbReference>
<dbReference type="EMBL" id="OOIL02002808">
    <property type="protein sequence ID" value="VFQ84660.1"/>
    <property type="molecule type" value="Genomic_DNA"/>
</dbReference>
<dbReference type="PROSITE" id="PS50961">
    <property type="entry name" value="HTH_LA"/>
    <property type="match status" value="1"/>
</dbReference>
<dbReference type="PANTHER" id="PTHR22792">
    <property type="entry name" value="LUPUS LA PROTEIN-RELATED"/>
    <property type="match status" value="1"/>
</dbReference>
<comment type="subcellular location">
    <subcellularLocation>
        <location evidence="1">Nucleus</location>
        <location evidence="1">Nucleolus</location>
    </subcellularLocation>
    <subcellularLocation>
        <location evidence="2">Nucleus</location>
        <location evidence="2">Nucleoplasm</location>
    </subcellularLocation>
</comment>
<evidence type="ECO:0000256" key="4">
    <source>
        <dbReference type="ARBA" id="ARBA00023242"/>
    </source>
</evidence>
<dbReference type="InterPro" id="IPR000504">
    <property type="entry name" value="RRM_dom"/>
</dbReference>
<evidence type="ECO:0008006" key="13">
    <source>
        <dbReference type="Google" id="ProtNLM"/>
    </source>
</evidence>
<feature type="compositionally biased region" description="Basic and acidic residues" evidence="7">
    <location>
        <begin position="331"/>
        <end position="353"/>
    </location>
</feature>
<evidence type="ECO:0000259" key="9">
    <source>
        <dbReference type="PROSITE" id="PS50961"/>
    </source>
</evidence>
<keyword evidence="4" id="KW-0539">Nucleus</keyword>
<dbReference type="InterPro" id="IPR002344">
    <property type="entry name" value="Lupus_La"/>
</dbReference>
<organism evidence="11 12">
    <name type="scientific">Cuscuta campestris</name>
    <dbReference type="NCBI Taxonomy" id="132261"/>
    <lineage>
        <taxon>Eukaryota</taxon>
        <taxon>Viridiplantae</taxon>
        <taxon>Streptophyta</taxon>
        <taxon>Embryophyta</taxon>
        <taxon>Tracheophyta</taxon>
        <taxon>Spermatophyta</taxon>
        <taxon>Magnoliopsida</taxon>
        <taxon>eudicotyledons</taxon>
        <taxon>Gunneridae</taxon>
        <taxon>Pentapetalae</taxon>
        <taxon>asterids</taxon>
        <taxon>lamiids</taxon>
        <taxon>Solanales</taxon>
        <taxon>Convolvulaceae</taxon>
        <taxon>Cuscuteae</taxon>
        <taxon>Cuscuta</taxon>
        <taxon>Cuscuta subgen. Grammica</taxon>
        <taxon>Cuscuta sect. Cleistogrammica</taxon>
    </lineage>
</organism>
<dbReference type="GO" id="GO:0005730">
    <property type="term" value="C:nucleolus"/>
    <property type="evidence" value="ECO:0007669"/>
    <property type="project" value="UniProtKB-SubCell"/>
</dbReference>
<evidence type="ECO:0000256" key="3">
    <source>
        <dbReference type="ARBA" id="ARBA00022884"/>
    </source>
</evidence>
<dbReference type="GO" id="GO:0003729">
    <property type="term" value="F:mRNA binding"/>
    <property type="evidence" value="ECO:0007669"/>
    <property type="project" value="TreeGrafter"/>
</dbReference>
<dbReference type="GO" id="GO:1990904">
    <property type="term" value="C:ribonucleoprotein complex"/>
    <property type="evidence" value="ECO:0007669"/>
    <property type="project" value="UniProtKB-UniRule"/>
</dbReference>
<feature type="region of interest" description="Disordered" evidence="7">
    <location>
        <begin position="257"/>
        <end position="385"/>
    </location>
</feature>
<protein>
    <recommendedName>
        <fullName evidence="13">HTH La-type RNA-binding domain-containing protein</fullName>
    </recommendedName>
</protein>
<feature type="region of interest" description="Disordered" evidence="7">
    <location>
        <begin position="194"/>
        <end position="225"/>
    </location>
</feature>
<dbReference type="SMART" id="SM00360">
    <property type="entry name" value="RRM"/>
    <property type="match status" value="2"/>
</dbReference>
<evidence type="ECO:0000256" key="7">
    <source>
        <dbReference type="SAM" id="MobiDB-lite"/>
    </source>
</evidence>
<dbReference type="InterPro" id="IPR036390">
    <property type="entry name" value="WH_DNA-bd_sf"/>
</dbReference>
<name>A0A484M721_9ASTE</name>
<feature type="compositionally biased region" description="Basic and acidic residues" evidence="7">
    <location>
        <begin position="285"/>
        <end position="305"/>
    </location>
</feature>
<dbReference type="PRINTS" id="PR00302">
    <property type="entry name" value="LUPUSLA"/>
</dbReference>
<accession>A0A484M721</accession>
<dbReference type="PROSITE" id="PS50102">
    <property type="entry name" value="RRM"/>
    <property type="match status" value="1"/>
</dbReference>
<evidence type="ECO:0000256" key="5">
    <source>
        <dbReference type="ARBA" id="ARBA00057261"/>
    </source>
</evidence>
<dbReference type="InterPro" id="IPR045180">
    <property type="entry name" value="La_dom_prot"/>
</dbReference>
<dbReference type="SMART" id="SM00715">
    <property type="entry name" value="LA"/>
    <property type="match status" value="1"/>
</dbReference>
<evidence type="ECO:0000256" key="2">
    <source>
        <dbReference type="ARBA" id="ARBA00004642"/>
    </source>
</evidence>
<feature type="region of interest" description="Disordered" evidence="7">
    <location>
        <begin position="461"/>
        <end position="512"/>
    </location>
</feature>
<dbReference type="PROSITE" id="PS51939">
    <property type="entry name" value="XRRM"/>
    <property type="match status" value="1"/>
</dbReference>
<feature type="domain" description="XRRM" evidence="10">
    <location>
        <begin position="370"/>
        <end position="493"/>
    </location>
</feature>
<evidence type="ECO:0000259" key="8">
    <source>
        <dbReference type="PROSITE" id="PS50102"/>
    </source>
</evidence>
<dbReference type="Gene3D" id="1.10.10.10">
    <property type="entry name" value="Winged helix-like DNA-binding domain superfamily/Winged helix DNA-binding domain"/>
    <property type="match status" value="1"/>
</dbReference>
<evidence type="ECO:0000256" key="6">
    <source>
        <dbReference type="PROSITE-ProRule" id="PRU00332"/>
    </source>
</evidence>
<sequence length="512" mass="56385">MAKPLDEETAKKVFRQVEFYFSDSNLPRDSFLKKNVDESEDGLVSLALICSFSRMRSHLGLQEVKAEDITDDTVKAVADALRSSTFLKVSEDGKKVGRATELPKPEEVIEQVDVRTIAASPLEYVIKLEDVESFFSQYAKVNSVRLPRHVADKRLFCGTALVEFSSEEDAQSILKQRLVYAGVELELKPKKDFDSERAQLEKEAESKDLHRGAAHKNPPDAKENYPKGLIISFKLKKINGDNTPVADDVNVAACAEVQTTTEDDNELNAEKESKDEENNEDDVEGGDKGLDEEKESYGDEKHDNGAEGGDNTPEVNNSDVPAAAEAQTTTEEEKSLTEEKVLKDGGNHEKVDEGGDGVGSHGQNPLEMNEKKTKENLSSSPCKGSKDIVFRDDLKSLFQKFGTVKYVDFKTGSDSGYIRFEKAEAAQKARAAAVLAAEGGLSVKNFIATLDPVTGDAEKEYWGKLSGGQDRQRGDYKGNRGRGGKFRGGKHPRHRDNNNNSGRPNKAQKVEA</sequence>
<feature type="compositionally biased region" description="Basic residues" evidence="7">
    <location>
        <begin position="479"/>
        <end position="494"/>
    </location>
</feature>
<dbReference type="Pfam" id="PF05383">
    <property type="entry name" value="La"/>
    <property type="match status" value="1"/>
</dbReference>
<dbReference type="SUPFAM" id="SSF46785">
    <property type="entry name" value="Winged helix' DNA-binding domain"/>
    <property type="match status" value="1"/>
</dbReference>
<evidence type="ECO:0000313" key="11">
    <source>
        <dbReference type="EMBL" id="VFQ84660.1"/>
    </source>
</evidence>
<feature type="domain" description="HTH La-type RNA-binding" evidence="9">
    <location>
        <begin position="3"/>
        <end position="106"/>
    </location>
</feature>
<dbReference type="Gene3D" id="3.30.70.330">
    <property type="match status" value="2"/>
</dbReference>
<feature type="domain" description="RRM" evidence="8">
    <location>
        <begin position="115"/>
        <end position="205"/>
    </location>
</feature>
<dbReference type="InterPro" id="IPR012677">
    <property type="entry name" value="Nucleotide-bd_a/b_plait_sf"/>
</dbReference>
<keyword evidence="12" id="KW-1185">Reference proteome</keyword>
<dbReference type="CDD" id="cd08030">
    <property type="entry name" value="LA_like_plant"/>
    <property type="match status" value="1"/>
</dbReference>
<dbReference type="InterPro" id="IPR036388">
    <property type="entry name" value="WH-like_DNA-bd_sf"/>
</dbReference>
<keyword evidence="3 6" id="KW-0694">RNA-binding</keyword>
<dbReference type="GO" id="GO:0005654">
    <property type="term" value="C:nucleoplasm"/>
    <property type="evidence" value="ECO:0007669"/>
    <property type="project" value="UniProtKB-SubCell"/>
</dbReference>
<comment type="function">
    <text evidence="5">Binds to the 3' poly(U) terminus of nascent RNA polymerase III transcripts, protecting them from exonuclease digestion and facilitating their folding and maturation.</text>
</comment>
<dbReference type="Pfam" id="PF00076">
    <property type="entry name" value="RRM_1"/>
    <property type="match status" value="1"/>
</dbReference>
<dbReference type="InterPro" id="IPR035979">
    <property type="entry name" value="RBD_domain_sf"/>
</dbReference>
<evidence type="ECO:0000259" key="10">
    <source>
        <dbReference type="PROSITE" id="PS51939"/>
    </source>
</evidence>
<dbReference type="AlphaFoldDB" id="A0A484M721"/>
<dbReference type="SUPFAM" id="SSF54928">
    <property type="entry name" value="RNA-binding domain, RBD"/>
    <property type="match status" value="2"/>
</dbReference>
<dbReference type="FunFam" id="1.10.10.10:FF:000795">
    <property type="entry name" value="La protein 2"/>
    <property type="match status" value="1"/>
</dbReference>
<evidence type="ECO:0000256" key="1">
    <source>
        <dbReference type="ARBA" id="ARBA00004604"/>
    </source>
</evidence>
<dbReference type="PANTHER" id="PTHR22792:SF140">
    <property type="entry name" value="ACHILLES, ISOFORM A"/>
    <property type="match status" value="1"/>
</dbReference>
<dbReference type="OrthoDB" id="439993at2759"/>
<dbReference type="Pfam" id="PF08777">
    <property type="entry name" value="RRM_3"/>
    <property type="match status" value="1"/>
</dbReference>
<dbReference type="CDD" id="cd12291">
    <property type="entry name" value="RRM1_La"/>
    <property type="match status" value="1"/>
</dbReference>
<dbReference type="InterPro" id="IPR006630">
    <property type="entry name" value="La_HTH"/>
</dbReference>
<evidence type="ECO:0000313" key="12">
    <source>
        <dbReference type="Proteomes" id="UP000595140"/>
    </source>
</evidence>
<proteinExistence type="predicted"/>